<name>A0A0K2H448_9CORY</name>
<dbReference type="RefSeq" id="WP_053411860.1">
    <property type="nucleotide sequence ID" value="NZ_CP006841.1"/>
</dbReference>
<dbReference type="KEGG" id="clw:CLAC_04480"/>
<dbReference type="STRING" id="1408189.CLAC_04480"/>
<feature type="region of interest" description="Disordered" evidence="1">
    <location>
        <begin position="67"/>
        <end position="99"/>
    </location>
</feature>
<proteinExistence type="predicted"/>
<evidence type="ECO:0000256" key="1">
    <source>
        <dbReference type="SAM" id="MobiDB-lite"/>
    </source>
</evidence>
<evidence type="ECO:0000313" key="2">
    <source>
        <dbReference type="EMBL" id="ALA68496.1"/>
    </source>
</evidence>
<dbReference type="EMBL" id="CP006841">
    <property type="protein sequence ID" value="ALA68496.1"/>
    <property type="molecule type" value="Genomic_DNA"/>
</dbReference>
<sequence>MSAIIKKFSIAGDPRLPGEHLTLPATKGLSTIRMLYSLEGVLNVDGEDLAQQAASLRMRRAVLHATPTALSADRSSRSTPPIRIQQNPLELAKPQFRRV</sequence>
<dbReference type="OrthoDB" id="321327at2"/>
<dbReference type="AlphaFoldDB" id="A0A0K2H448"/>
<evidence type="ECO:0000313" key="3">
    <source>
        <dbReference type="Proteomes" id="UP000058446"/>
    </source>
</evidence>
<gene>
    <name evidence="2" type="ORF">CLAC_04480</name>
</gene>
<accession>A0A0K2H448</accession>
<keyword evidence="3" id="KW-1185">Reference proteome</keyword>
<dbReference type="Proteomes" id="UP000058446">
    <property type="component" value="Chromosome"/>
</dbReference>
<protein>
    <submittedName>
        <fullName evidence="2">Uncharacterized protein</fullName>
    </submittedName>
</protein>
<organism evidence="2 3">
    <name type="scientific">Corynebacterium lactis RW2-5</name>
    <dbReference type="NCBI Taxonomy" id="1408189"/>
    <lineage>
        <taxon>Bacteria</taxon>
        <taxon>Bacillati</taxon>
        <taxon>Actinomycetota</taxon>
        <taxon>Actinomycetes</taxon>
        <taxon>Mycobacteriales</taxon>
        <taxon>Corynebacteriaceae</taxon>
        <taxon>Corynebacterium</taxon>
    </lineage>
</organism>
<reference evidence="2 3" key="1">
    <citation type="submission" date="2013-10" db="EMBL/GenBank/DDBJ databases">
        <title>Complete genome sequence of Corynebacterium lactis DSM 45799(T), isolated from raw cow milk.</title>
        <authorList>
            <person name="Ruckert C."/>
            <person name="Albersmeier A."/>
            <person name="Lipski A."/>
            <person name="Kalinowski J."/>
        </authorList>
    </citation>
    <scope>NUCLEOTIDE SEQUENCE [LARGE SCALE GENOMIC DNA]</scope>
    <source>
        <strain evidence="2 3">RW2-5</strain>
    </source>
</reference>